<feature type="domain" description="Phage-like element PBSX protein XkdF" evidence="1">
    <location>
        <begin position="43"/>
        <end position="157"/>
    </location>
</feature>
<dbReference type="EMBL" id="CP020743">
    <property type="protein sequence ID" value="ARJ22988.1"/>
    <property type="molecule type" value="Genomic_DNA"/>
</dbReference>
<evidence type="ECO:0000313" key="5">
    <source>
        <dbReference type="Proteomes" id="UP000437562"/>
    </source>
</evidence>
<dbReference type="EMBL" id="CABWMC010000034">
    <property type="protein sequence ID" value="VXC86685.1"/>
    <property type="molecule type" value="Genomic_DNA"/>
</dbReference>
<proteinExistence type="predicted"/>
<gene>
    <name evidence="2" type="ORF">B7492_18180</name>
    <name evidence="3" type="ORF">BACI71_90074</name>
</gene>
<dbReference type="InterPro" id="IPR027924">
    <property type="entry name" value="XkdF"/>
</dbReference>
<reference evidence="2 4" key="1">
    <citation type="submission" date="2017-04" db="EMBL/GenBank/DDBJ databases">
        <title>The Characteristic of a Fine Plant Growth-Promoting Rhizobacteria Bacillus mycoides Gnyt1 and its Whole Genome Sequencing Analysis.</title>
        <authorList>
            <person name="Li J.H."/>
            <person name="Yao T."/>
        </authorList>
    </citation>
    <scope>NUCLEOTIDE SEQUENCE [LARGE SCALE GENOMIC DNA]</scope>
    <source>
        <strain evidence="2 4">Gnyt1</strain>
    </source>
</reference>
<name>A0A1W6AAW7_BACMY</name>
<protein>
    <recommendedName>
        <fullName evidence="1">Phage-like element PBSX protein XkdF domain-containing protein</fullName>
    </recommendedName>
</protein>
<reference evidence="3 5" key="2">
    <citation type="submission" date="2019-10" db="EMBL/GenBank/DDBJ databases">
        <authorList>
            <person name="Karimi E."/>
        </authorList>
    </citation>
    <scope>NUCLEOTIDE SEQUENCE [LARGE SCALE GENOMIC DNA]</scope>
    <source>
        <strain evidence="3">Bacillus sp. 71</strain>
    </source>
</reference>
<organism evidence="2 4">
    <name type="scientific">Bacillus mycoides</name>
    <dbReference type="NCBI Taxonomy" id="1405"/>
    <lineage>
        <taxon>Bacteria</taxon>
        <taxon>Bacillati</taxon>
        <taxon>Bacillota</taxon>
        <taxon>Bacilli</taxon>
        <taxon>Bacillales</taxon>
        <taxon>Bacillaceae</taxon>
        <taxon>Bacillus</taxon>
        <taxon>Bacillus cereus group</taxon>
    </lineage>
</organism>
<dbReference type="Proteomes" id="UP000192932">
    <property type="component" value="Chromosome"/>
</dbReference>
<accession>A0A1W6AAW7</accession>
<dbReference type="RefSeq" id="WP_085312001.1">
    <property type="nucleotide sequence ID" value="NZ_CP020743.1"/>
</dbReference>
<evidence type="ECO:0000313" key="2">
    <source>
        <dbReference type="EMBL" id="ARJ22988.1"/>
    </source>
</evidence>
<dbReference type="Pfam" id="PF14550">
    <property type="entry name" value="Peptidase_S78_2"/>
    <property type="match status" value="1"/>
</dbReference>
<evidence type="ECO:0000259" key="1">
    <source>
        <dbReference type="Pfam" id="PF14550"/>
    </source>
</evidence>
<evidence type="ECO:0000313" key="3">
    <source>
        <dbReference type="EMBL" id="VXC86685.1"/>
    </source>
</evidence>
<dbReference type="AlphaFoldDB" id="A0A1W6AAW7"/>
<sequence length="396" mass="45595">MPNELKNVEINYVSLVTKGANGRPFAIMKGMNMNGSNVLKNVPILKREDEKQLVTGVVYEPNIEDAHGDIMTAEEIERAAYNFLEKYRYIDKNHDELAGKGTVVESWITKNNTVVGKQNIKKGTWLMTVRVDDSETWKEIKKGKITGFSMGGVGERMQMPQMDEFTQDEKGVIRKMFSFFKSHCDEEQTQEMDNQSLNNKHNSKMQKVFNLFEDVFYVGIWEGNVDIKRMVSTLDEMKDILNTMKGGDTDFSPEDITINSINEAGTILYKKNDKKFDEMISLMNQIKENKLQKNIDQNLDEIKDIVKREMGPFLERLQELEEQLNKELESTHDTNELGNDRESKKTSEFIQKVIDPISKRLEVIEQSAQVRKSLGADAKPTNEMRKPVNKWVGLDL</sequence>
<evidence type="ECO:0000313" key="4">
    <source>
        <dbReference type="Proteomes" id="UP000192932"/>
    </source>
</evidence>
<dbReference type="Proteomes" id="UP000437562">
    <property type="component" value="Unassembled WGS sequence"/>
</dbReference>
<accession>A0A654C1R7</accession>